<evidence type="ECO:0000256" key="4">
    <source>
        <dbReference type="RuleBase" id="RU003788"/>
    </source>
</evidence>
<comment type="caution">
    <text evidence="7">The sequence shown here is derived from an EMBL/GenBank/DDBJ whole genome shotgun (WGS) entry which is preliminary data.</text>
</comment>
<organism evidence="7 8">
    <name type="scientific">Fuscovulum blasticum DSM 2131</name>
    <dbReference type="NCBI Taxonomy" id="1188250"/>
    <lineage>
        <taxon>Bacteria</taxon>
        <taxon>Pseudomonadati</taxon>
        <taxon>Pseudomonadota</taxon>
        <taxon>Alphaproteobacteria</taxon>
        <taxon>Rhodobacterales</taxon>
        <taxon>Paracoccaceae</taxon>
        <taxon>Pseudogemmobacter</taxon>
    </lineage>
</organism>
<evidence type="ECO:0000256" key="3">
    <source>
        <dbReference type="ARBA" id="ARBA00023200"/>
    </source>
</evidence>
<dbReference type="CDD" id="cd00737">
    <property type="entry name" value="lyz_endolysin_autolysin"/>
    <property type="match status" value="1"/>
</dbReference>
<name>A0A2T4JDG6_FUSBL</name>
<keyword evidence="4" id="KW-0378">Hydrolase</keyword>
<keyword evidence="5" id="KW-0472">Membrane</keyword>
<accession>A0A2T4JDG6</accession>
<sequence>MQTSSAGIATLVAEEGEVLRAYRCPAGKWTIGVGLTGNSGVIKPHAGMVITREKSRRLLSLSLSRAYEPTVEITMAKLSGSTSGSTVVRPAQHEFDAGVLFHFNSGAIGRASWVKLWKAGAAPAAIRAALGLWNRGGGRVLPGLVKRRDREADILLLGKYPVKVRETVVDGWATWGLALSPEEKSAARAALAKLGYAVGDRPGWVLQPAAVRFQQDHGLTPDGIIGRATLSTLQRRIDAVSKSTPAAAATPAATYVTTTGAADQALPAWVDTAVLAVLLIWLAVLAYRYRDVIAVKVQRVFPSLANLLRSF</sequence>
<dbReference type="PANTHER" id="PTHR38107:SF4">
    <property type="entry name" value="LYSOZYME"/>
    <property type="match status" value="1"/>
</dbReference>
<dbReference type="EMBL" id="PZKE01000002">
    <property type="protein sequence ID" value="PTE15949.1"/>
    <property type="molecule type" value="Genomic_DNA"/>
</dbReference>
<keyword evidence="1 4" id="KW-0929">Antimicrobial</keyword>
<gene>
    <name evidence="7" type="ORF">C5F44_02610</name>
</gene>
<evidence type="ECO:0000313" key="7">
    <source>
        <dbReference type="EMBL" id="PTE15949.1"/>
    </source>
</evidence>
<dbReference type="EC" id="3.2.1.17" evidence="4"/>
<dbReference type="Gene3D" id="1.10.101.10">
    <property type="entry name" value="PGBD-like superfamily/PGBD"/>
    <property type="match status" value="1"/>
</dbReference>
<dbReference type="GO" id="GO:0016998">
    <property type="term" value="P:cell wall macromolecule catabolic process"/>
    <property type="evidence" value="ECO:0007669"/>
    <property type="project" value="InterPro"/>
</dbReference>
<dbReference type="Gene3D" id="1.10.530.40">
    <property type="match status" value="1"/>
</dbReference>
<dbReference type="GO" id="GO:0003796">
    <property type="term" value="F:lysozyme activity"/>
    <property type="evidence" value="ECO:0007669"/>
    <property type="project" value="UniProtKB-EC"/>
</dbReference>
<dbReference type="InterPro" id="IPR023346">
    <property type="entry name" value="Lysozyme-like_dom_sf"/>
</dbReference>
<protein>
    <recommendedName>
        <fullName evidence="4">Lysozyme</fullName>
        <ecNumber evidence="4">3.2.1.17</ecNumber>
    </recommendedName>
</protein>
<dbReference type="SUPFAM" id="SSF53955">
    <property type="entry name" value="Lysozyme-like"/>
    <property type="match status" value="1"/>
</dbReference>
<dbReference type="Pfam" id="PF01471">
    <property type="entry name" value="PG_binding_1"/>
    <property type="match status" value="1"/>
</dbReference>
<comment type="similarity">
    <text evidence="4">Belongs to the glycosyl hydrolase 24 family.</text>
</comment>
<dbReference type="InterPro" id="IPR036366">
    <property type="entry name" value="PGBDSf"/>
</dbReference>
<evidence type="ECO:0000256" key="5">
    <source>
        <dbReference type="SAM" id="Phobius"/>
    </source>
</evidence>
<keyword evidence="4" id="KW-0326">Glycosidase</keyword>
<evidence type="ECO:0000256" key="2">
    <source>
        <dbReference type="ARBA" id="ARBA00022638"/>
    </source>
</evidence>
<dbReference type="InterPro" id="IPR002477">
    <property type="entry name" value="Peptidoglycan-bd-like"/>
</dbReference>
<dbReference type="GO" id="GO:0042742">
    <property type="term" value="P:defense response to bacterium"/>
    <property type="evidence" value="ECO:0007669"/>
    <property type="project" value="UniProtKB-KW"/>
</dbReference>
<evidence type="ECO:0000256" key="1">
    <source>
        <dbReference type="ARBA" id="ARBA00022529"/>
    </source>
</evidence>
<comment type="catalytic activity">
    <reaction evidence="4">
        <text>Hydrolysis of (1-&gt;4)-beta-linkages between N-acetylmuramic acid and N-acetyl-D-glucosamine residues in a peptidoglycan and between N-acetyl-D-glucosamine residues in chitodextrins.</text>
        <dbReference type="EC" id="3.2.1.17"/>
    </reaction>
</comment>
<dbReference type="SUPFAM" id="SSF47090">
    <property type="entry name" value="PGBD-like"/>
    <property type="match status" value="1"/>
</dbReference>
<reference evidence="7 8" key="1">
    <citation type="submission" date="2018-03" db="EMBL/GenBank/DDBJ databases">
        <title>Rhodobacter blasticus.</title>
        <authorList>
            <person name="Meyer T.E."/>
            <person name="Miller S."/>
            <person name="Lodha T."/>
            <person name="Gandham S."/>
            <person name="Chintalapati S."/>
            <person name="Chintalapati V.R."/>
        </authorList>
    </citation>
    <scope>NUCLEOTIDE SEQUENCE [LARGE SCALE GENOMIC DNA]</scope>
    <source>
        <strain evidence="7 8">DSM 2131</strain>
    </source>
</reference>
<dbReference type="InterPro" id="IPR051018">
    <property type="entry name" value="Bacteriophage_GH24"/>
</dbReference>
<dbReference type="InterPro" id="IPR002196">
    <property type="entry name" value="Glyco_hydro_24"/>
</dbReference>
<dbReference type="GO" id="GO:0031640">
    <property type="term" value="P:killing of cells of another organism"/>
    <property type="evidence" value="ECO:0007669"/>
    <property type="project" value="UniProtKB-KW"/>
</dbReference>
<dbReference type="PANTHER" id="PTHR38107">
    <property type="match status" value="1"/>
</dbReference>
<dbReference type="AlphaFoldDB" id="A0A2T4JDG6"/>
<dbReference type="Pfam" id="PF00959">
    <property type="entry name" value="Phage_lysozyme"/>
    <property type="match status" value="1"/>
</dbReference>
<feature type="domain" description="Peptidoglycan binding-like" evidence="6">
    <location>
        <begin position="186"/>
        <end position="233"/>
    </location>
</feature>
<keyword evidence="3" id="KW-1035">Host cytoplasm</keyword>
<keyword evidence="5" id="KW-1133">Transmembrane helix</keyword>
<dbReference type="InterPro" id="IPR036365">
    <property type="entry name" value="PGBD-like_sf"/>
</dbReference>
<dbReference type="Proteomes" id="UP000241362">
    <property type="component" value="Unassembled WGS sequence"/>
</dbReference>
<dbReference type="InterPro" id="IPR023347">
    <property type="entry name" value="Lysozyme_dom_sf"/>
</dbReference>
<keyword evidence="8" id="KW-1185">Reference proteome</keyword>
<keyword evidence="2 4" id="KW-0081">Bacteriolytic enzyme</keyword>
<proteinExistence type="inferred from homology"/>
<evidence type="ECO:0000313" key="8">
    <source>
        <dbReference type="Proteomes" id="UP000241362"/>
    </source>
</evidence>
<dbReference type="GO" id="GO:0009253">
    <property type="term" value="P:peptidoglycan catabolic process"/>
    <property type="evidence" value="ECO:0007669"/>
    <property type="project" value="InterPro"/>
</dbReference>
<evidence type="ECO:0000259" key="6">
    <source>
        <dbReference type="Pfam" id="PF01471"/>
    </source>
</evidence>
<feature type="transmembrane region" description="Helical" evidence="5">
    <location>
        <begin position="268"/>
        <end position="289"/>
    </location>
</feature>
<dbReference type="RefSeq" id="WP_107671958.1">
    <property type="nucleotide sequence ID" value="NZ_PZKE01000002.1"/>
</dbReference>
<keyword evidence="5" id="KW-0812">Transmembrane</keyword>
<dbReference type="InterPro" id="IPR033907">
    <property type="entry name" value="Endolysin_autolysin"/>
</dbReference>